<dbReference type="SMART" id="SM00028">
    <property type="entry name" value="TPR"/>
    <property type="match status" value="3"/>
</dbReference>
<dbReference type="InParanoid" id="A0A2R5GNZ0"/>
<reference evidence="1 2" key="1">
    <citation type="submission" date="2017-12" db="EMBL/GenBank/DDBJ databases">
        <title>Sequencing, de novo assembly and annotation of complete genome of a new Thraustochytrid species, strain FCC1311.</title>
        <authorList>
            <person name="Sedici K."/>
            <person name="Godart F."/>
            <person name="Aiese Cigliano R."/>
            <person name="Sanseverino W."/>
            <person name="Barakat M."/>
            <person name="Ortet P."/>
            <person name="Marechal E."/>
            <person name="Cagnac O."/>
            <person name="Amato A."/>
        </authorList>
    </citation>
    <scope>NUCLEOTIDE SEQUENCE [LARGE SCALE GENOMIC DNA]</scope>
</reference>
<name>A0A2R5GNZ0_9STRA</name>
<proteinExistence type="predicted"/>
<keyword evidence="2" id="KW-1185">Reference proteome</keyword>
<sequence length="210" mass="23147">MLVAQGQLAEHEGNSLRAVQNFKEALNHIKTSPFEESAEVPVTLMLAESLEHLGRIQEAASLYEEIVKRDPGQGFDMYAQERFLDAQGAALDRLGQLAMDAGEPRKALDYHLTAVTKFARDPQVLDAVWSAFERGERGFQPLLKKTARAKNLAGALNNAGMALLAQGRNVEARNFLLRCIAVSTICVPEEDRDPSFTQAIRQVSEIVADL</sequence>
<evidence type="ECO:0000313" key="2">
    <source>
        <dbReference type="Proteomes" id="UP000241890"/>
    </source>
</evidence>
<dbReference type="AlphaFoldDB" id="A0A2R5GNZ0"/>
<protein>
    <submittedName>
        <fullName evidence="1">Uncharacterized protein</fullName>
    </submittedName>
</protein>
<dbReference type="Pfam" id="PF13374">
    <property type="entry name" value="TPR_10"/>
    <property type="match status" value="1"/>
</dbReference>
<dbReference type="Proteomes" id="UP000241890">
    <property type="component" value="Unassembled WGS sequence"/>
</dbReference>
<dbReference type="EMBL" id="BEYU01000125">
    <property type="protein sequence ID" value="GBG32587.1"/>
    <property type="molecule type" value="Genomic_DNA"/>
</dbReference>
<organism evidence="1 2">
    <name type="scientific">Hondaea fermentalgiana</name>
    <dbReference type="NCBI Taxonomy" id="2315210"/>
    <lineage>
        <taxon>Eukaryota</taxon>
        <taxon>Sar</taxon>
        <taxon>Stramenopiles</taxon>
        <taxon>Bigyra</taxon>
        <taxon>Labyrinthulomycetes</taxon>
        <taxon>Thraustochytrida</taxon>
        <taxon>Thraustochytriidae</taxon>
        <taxon>Hondaea</taxon>
    </lineage>
</organism>
<dbReference type="InterPro" id="IPR019734">
    <property type="entry name" value="TPR_rpt"/>
</dbReference>
<accession>A0A2R5GNZ0</accession>
<dbReference type="Gene3D" id="1.25.40.10">
    <property type="entry name" value="Tetratricopeptide repeat domain"/>
    <property type="match status" value="1"/>
</dbReference>
<comment type="caution">
    <text evidence="1">The sequence shown here is derived from an EMBL/GenBank/DDBJ whole genome shotgun (WGS) entry which is preliminary data.</text>
</comment>
<gene>
    <name evidence="1" type="ORF">FCC1311_088122</name>
</gene>
<dbReference type="SUPFAM" id="SSF48452">
    <property type="entry name" value="TPR-like"/>
    <property type="match status" value="1"/>
</dbReference>
<dbReference type="InterPro" id="IPR011990">
    <property type="entry name" value="TPR-like_helical_dom_sf"/>
</dbReference>
<dbReference type="Pfam" id="PF13432">
    <property type="entry name" value="TPR_16"/>
    <property type="match status" value="1"/>
</dbReference>
<evidence type="ECO:0000313" key="1">
    <source>
        <dbReference type="EMBL" id="GBG32587.1"/>
    </source>
</evidence>